<reference evidence="4" key="1">
    <citation type="submission" date="2019-08" db="EMBL/GenBank/DDBJ databases">
        <title>Reference gene set and small RNA set construction with multiple tissues from Davidia involucrata Baill.</title>
        <authorList>
            <person name="Yang H."/>
            <person name="Zhou C."/>
            <person name="Li G."/>
            <person name="Wang J."/>
            <person name="Gao P."/>
            <person name="Wang M."/>
            <person name="Wang R."/>
            <person name="Zhao Y."/>
        </authorList>
    </citation>
    <scope>NUCLEOTIDE SEQUENCE</scope>
    <source>
        <tissue evidence="4">Mixed with DoveR01_LX</tissue>
    </source>
</reference>
<feature type="transmembrane region" description="Helical" evidence="3">
    <location>
        <begin position="589"/>
        <end position="611"/>
    </location>
</feature>
<feature type="compositionally biased region" description="Basic and acidic residues" evidence="2">
    <location>
        <begin position="237"/>
        <end position="265"/>
    </location>
</feature>
<dbReference type="PANTHER" id="PTHR34562:SF8">
    <property type="entry name" value="WPP DOMAIN-INTERACTING PROTEIN 1"/>
    <property type="match status" value="1"/>
</dbReference>
<dbReference type="AlphaFoldDB" id="A0A5B7B0M5"/>
<dbReference type="PANTHER" id="PTHR34562">
    <property type="entry name" value="WPP DOMAIN-INTERACTING PROTEIN 2"/>
    <property type="match status" value="1"/>
</dbReference>
<feature type="compositionally biased region" description="Polar residues" evidence="2">
    <location>
        <begin position="118"/>
        <end position="132"/>
    </location>
</feature>
<feature type="compositionally biased region" description="Polar residues" evidence="2">
    <location>
        <begin position="223"/>
        <end position="232"/>
    </location>
</feature>
<keyword evidence="3" id="KW-0472">Membrane</keyword>
<feature type="region of interest" description="Disordered" evidence="2">
    <location>
        <begin position="171"/>
        <end position="307"/>
    </location>
</feature>
<protein>
    <submittedName>
        <fullName evidence="4">Putative WPP domain interacting protein 1</fullName>
    </submittedName>
</protein>
<keyword evidence="3" id="KW-1133">Transmembrane helix</keyword>
<feature type="coiled-coil region" evidence="1">
    <location>
        <begin position="360"/>
        <end position="387"/>
    </location>
</feature>
<evidence type="ECO:0000256" key="1">
    <source>
        <dbReference type="SAM" id="Coils"/>
    </source>
</evidence>
<name>A0A5B7B0M5_DAVIN</name>
<keyword evidence="1" id="KW-0175">Coiled coil</keyword>
<evidence type="ECO:0000313" key="4">
    <source>
        <dbReference type="EMBL" id="MPA62510.1"/>
    </source>
</evidence>
<sequence>MDLESESSALESVEENEVITPERLGKVGETIIENGSCGGEHESVDDQLLADAKEKGVEVSESVNSPPLTVKSPGGSVGSSPPGTAKGYGLKKWRRIKREFNKDGHSNVDTSKILKRGLSSSMAKSTKSQNLTVEIKQRSEGSVSSTNGMVKSPGIALDGFVMHGSNLDSKLAVGPTFAAGTDSENSEDRSSKSSTAASAPKLRYENPAVVGYAREKNRMKNLSGKNLGNVVQRQGKGRIETSKKPRGERVKIEKENSHSSMESDSRSSNFVFMQGTNSVTSNGRQSGRSMNYDGENSDEAQGGEQQFSKEIRTGYVKENEGEFEDLSPEDLAADLSWEVKEEKSDNHRTSTDRDPLVESILTLQSTQEELEKEVQKLREIGKEHISQFYDSTQGSSLPSEFFSVDPNIPEASSSDQLHSGEIRHISSDSLETQAISLKWKVNLLESKLEEARATLKVKEVKVIELEASLESNKSSKEEMRSMIELQQKNHREMEAELEGLFKQKIEAEIEYLAISRTIQMLRVAEVDQITILEEQKSLALEQAQMLNKLGDAESKAVLLKRQAEKLGTYCGDLVENNEVLKLQKRVCKLTWCFFIQLILLVVVFVLFVLQLSPHYAGVLPT</sequence>
<feature type="compositionally biased region" description="Low complexity" evidence="2">
    <location>
        <begin position="1"/>
        <end position="11"/>
    </location>
</feature>
<keyword evidence="3" id="KW-0812">Transmembrane</keyword>
<feature type="compositionally biased region" description="Low complexity" evidence="2">
    <location>
        <begin position="72"/>
        <end position="83"/>
    </location>
</feature>
<accession>A0A5B7B0M5</accession>
<feature type="coiled-coil region" evidence="1">
    <location>
        <begin position="441"/>
        <end position="510"/>
    </location>
</feature>
<feature type="region of interest" description="Disordered" evidence="2">
    <location>
        <begin position="118"/>
        <end position="149"/>
    </location>
</feature>
<dbReference type="InterPro" id="IPR044696">
    <property type="entry name" value="WIP1/2/3"/>
</dbReference>
<proteinExistence type="predicted"/>
<gene>
    <name evidence="4" type="ORF">Din_031951</name>
</gene>
<organism evidence="4">
    <name type="scientific">Davidia involucrata</name>
    <name type="common">Dove tree</name>
    <dbReference type="NCBI Taxonomy" id="16924"/>
    <lineage>
        <taxon>Eukaryota</taxon>
        <taxon>Viridiplantae</taxon>
        <taxon>Streptophyta</taxon>
        <taxon>Embryophyta</taxon>
        <taxon>Tracheophyta</taxon>
        <taxon>Spermatophyta</taxon>
        <taxon>Magnoliopsida</taxon>
        <taxon>eudicotyledons</taxon>
        <taxon>Gunneridae</taxon>
        <taxon>Pentapetalae</taxon>
        <taxon>asterids</taxon>
        <taxon>Cornales</taxon>
        <taxon>Nyssaceae</taxon>
        <taxon>Davidia</taxon>
    </lineage>
</organism>
<evidence type="ECO:0000256" key="2">
    <source>
        <dbReference type="SAM" id="MobiDB-lite"/>
    </source>
</evidence>
<evidence type="ECO:0000256" key="3">
    <source>
        <dbReference type="SAM" id="Phobius"/>
    </source>
</evidence>
<feature type="compositionally biased region" description="Polar residues" evidence="2">
    <location>
        <begin position="140"/>
        <end position="149"/>
    </location>
</feature>
<dbReference type="EMBL" id="GHES01031951">
    <property type="protein sequence ID" value="MPA62510.1"/>
    <property type="molecule type" value="Transcribed_RNA"/>
</dbReference>
<feature type="region of interest" description="Disordered" evidence="2">
    <location>
        <begin position="1"/>
        <end position="91"/>
    </location>
</feature>
<feature type="compositionally biased region" description="Polar residues" evidence="2">
    <location>
        <begin position="269"/>
        <end position="289"/>
    </location>
</feature>